<comment type="subcellular location">
    <subcellularLocation>
        <location evidence="1">Membrane</location>
    </subcellularLocation>
</comment>
<dbReference type="RefSeq" id="WP_179241219.1">
    <property type="nucleotide sequence ID" value="NZ_CP058595.1"/>
</dbReference>
<evidence type="ECO:0000256" key="5">
    <source>
        <dbReference type="SAM" id="MobiDB-lite"/>
    </source>
</evidence>
<dbReference type="InterPro" id="IPR035986">
    <property type="entry name" value="PKD_dom_sf"/>
</dbReference>
<dbReference type="InterPro" id="IPR039808">
    <property type="entry name" value="Cadherin"/>
</dbReference>
<dbReference type="CDD" id="cd11304">
    <property type="entry name" value="Cadherin_repeat"/>
    <property type="match status" value="1"/>
</dbReference>
<keyword evidence="6" id="KW-0732">Signal</keyword>
<dbReference type="GO" id="GO:0008013">
    <property type="term" value="F:beta-catenin binding"/>
    <property type="evidence" value="ECO:0007669"/>
    <property type="project" value="TreeGrafter"/>
</dbReference>
<keyword evidence="3" id="KW-0106">Calcium</keyword>
<gene>
    <name evidence="8" type="ORF">HYG79_06030</name>
</gene>
<evidence type="ECO:0000256" key="4">
    <source>
        <dbReference type="ARBA" id="ARBA00023136"/>
    </source>
</evidence>
<evidence type="ECO:0000256" key="6">
    <source>
        <dbReference type="SAM" id="SignalP"/>
    </source>
</evidence>
<dbReference type="KEGG" id="cagg:HYG79_06030"/>
<evidence type="ECO:0000259" key="7">
    <source>
        <dbReference type="PROSITE" id="PS50268"/>
    </source>
</evidence>
<keyword evidence="2" id="KW-0677">Repeat</keyword>
<feature type="domain" description="Cadherin" evidence="7">
    <location>
        <begin position="42"/>
        <end position="138"/>
    </location>
</feature>
<proteinExistence type="predicted"/>
<evidence type="ECO:0000256" key="3">
    <source>
        <dbReference type="ARBA" id="ARBA00022837"/>
    </source>
</evidence>
<dbReference type="Gene3D" id="2.60.40.60">
    <property type="entry name" value="Cadherins"/>
    <property type="match status" value="1"/>
</dbReference>
<dbReference type="GO" id="GO:0007156">
    <property type="term" value="P:homophilic cell adhesion via plasma membrane adhesion molecules"/>
    <property type="evidence" value="ECO:0007669"/>
    <property type="project" value="InterPro"/>
</dbReference>
<dbReference type="GO" id="GO:0016342">
    <property type="term" value="C:catenin complex"/>
    <property type="evidence" value="ECO:0007669"/>
    <property type="project" value="TreeGrafter"/>
</dbReference>
<sequence length="430" mass="47581">MKTILQTLILLTILITFGCSKDDDTPKNTTPENNTPQNNAPEINAQSFTVAENIADNMPIGTVQATDPEGDTLTYSITQNDNNLFEISNTGVLSLEDLQTLDFETTQSHTITVSVSDGSTSAEATITINVTDIDDTSFITTWETTTTNETVTIPTRSGQYTYNYTIDWGDNTIQTNRTDDATHTYTTPGLHTIKINGDFPTIFLRNNIDSGGQLRSVEQWGNIQWQTMREAFKWVRTLTINATDAPDLSQVSDMARMFESALVSSNQNLTGILIGSLNHWDVSNVTDMEAMFLDLRFNEDISAWNVSNVTDMSGMFIGSSFNQNIGSWNVSNVTDMLEMFKNSSFNQNIGSWDVGNVTDMSSMFQDSPFNQDISAWDVSDVEFMSDMFSGSSFNQDISIWDVANVIGCSDFALNSSLTVSNTPNFTNCTP</sequence>
<dbReference type="PROSITE" id="PS50268">
    <property type="entry name" value="CADHERIN_2"/>
    <property type="match status" value="1"/>
</dbReference>
<dbReference type="CDD" id="cd00146">
    <property type="entry name" value="PKD"/>
    <property type="match status" value="1"/>
</dbReference>
<dbReference type="InterPro" id="IPR002126">
    <property type="entry name" value="Cadherin-like_dom"/>
</dbReference>
<keyword evidence="4" id="KW-0472">Membrane</keyword>
<dbReference type="Pfam" id="PF03382">
    <property type="entry name" value="DUF285"/>
    <property type="match status" value="2"/>
</dbReference>
<keyword evidence="9" id="KW-1185">Reference proteome</keyword>
<dbReference type="AlphaFoldDB" id="A0A7H9AN97"/>
<dbReference type="Pfam" id="PF00028">
    <property type="entry name" value="Cadherin"/>
    <property type="match status" value="1"/>
</dbReference>
<dbReference type="NCBIfam" id="TIGR02167">
    <property type="entry name" value="Liste_lipo_26"/>
    <property type="match status" value="2"/>
</dbReference>
<reference evidence="8 9" key="1">
    <citation type="journal article" date="2006" name="Int. J. Syst. Evol. Microbiol.">
        <title>Costertonia aggregata gen. nov., sp. nov., a mesophilic marine bacterium of the family Flavobacteriaceae, isolated from a mature biofilm.</title>
        <authorList>
            <person name="Kwon K.K."/>
            <person name="Lee Y.K."/>
            <person name="Lee H.K."/>
        </authorList>
    </citation>
    <scope>NUCLEOTIDE SEQUENCE [LARGE SCALE GENOMIC DNA]</scope>
    <source>
        <strain evidence="8 9">KCCM 42265</strain>
    </source>
</reference>
<name>A0A7H9AN97_9FLAO</name>
<dbReference type="EMBL" id="CP058595">
    <property type="protein sequence ID" value="QLG44929.1"/>
    <property type="molecule type" value="Genomic_DNA"/>
</dbReference>
<dbReference type="InterPro" id="IPR015919">
    <property type="entry name" value="Cadherin-like_sf"/>
</dbReference>
<dbReference type="PROSITE" id="PS51257">
    <property type="entry name" value="PROKAR_LIPOPROTEIN"/>
    <property type="match status" value="1"/>
</dbReference>
<dbReference type="GO" id="GO:0045296">
    <property type="term" value="F:cadherin binding"/>
    <property type="evidence" value="ECO:0007669"/>
    <property type="project" value="TreeGrafter"/>
</dbReference>
<dbReference type="SUPFAM" id="SSF49299">
    <property type="entry name" value="PKD domain"/>
    <property type="match status" value="1"/>
</dbReference>
<dbReference type="SMART" id="SM00112">
    <property type="entry name" value="CA"/>
    <property type="match status" value="1"/>
</dbReference>
<dbReference type="InterPro" id="IPR005046">
    <property type="entry name" value="DUF285"/>
</dbReference>
<evidence type="ECO:0000256" key="2">
    <source>
        <dbReference type="ARBA" id="ARBA00022737"/>
    </source>
</evidence>
<dbReference type="PANTHER" id="PTHR24027">
    <property type="entry name" value="CADHERIN-23"/>
    <property type="match status" value="1"/>
</dbReference>
<dbReference type="SUPFAM" id="SSF49313">
    <property type="entry name" value="Cadherin-like"/>
    <property type="match status" value="1"/>
</dbReference>
<dbReference type="PANTHER" id="PTHR24027:SF438">
    <property type="entry name" value="CADHERIN 23"/>
    <property type="match status" value="1"/>
</dbReference>
<organism evidence="8 9">
    <name type="scientific">Costertonia aggregata</name>
    <dbReference type="NCBI Taxonomy" id="343403"/>
    <lineage>
        <taxon>Bacteria</taxon>
        <taxon>Pseudomonadati</taxon>
        <taxon>Bacteroidota</taxon>
        <taxon>Flavobacteriia</taxon>
        <taxon>Flavobacteriales</taxon>
        <taxon>Flavobacteriaceae</taxon>
        <taxon>Costertonia</taxon>
    </lineage>
</organism>
<feature type="signal peptide" evidence="6">
    <location>
        <begin position="1"/>
        <end position="21"/>
    </location>
</feature>
<dbReference type="GO" id="GO:0016477">
    <property type="term" value="P:cell migration"/>
    <property type="evidence" value="ECO:0007669"/>
    <property type="project" value="TreeGrafter"/>
</dbReference>
<evidence type="ECO:0000256" key="1">
    <source>
        <dbReference type="ARBA" id="ARBA00004370"/>
    </source>
</evidence>
<feature type="region of interest" description="Disordered" evidence="5">
    <location>
        <begin position="21"/>
        <end position="42"/>
    </location>
</feature>
<evidence type="ECO:0000313" key="8">
    <source>
        <dbReference type="EMBL" id="QLG44929.1"/>
    </source>
</evidence>
<feature type="compositionally biased region" description="Low complexity" evidence="5">
    <location>
        <begin position="27"/>
        <end position="41"/>
    </location>
</feature>
<dbReference type="InterPro" id="IPR011889">
    <property type="entry name" value="Liste_lipo_26"/>
</dbReference>
<evidence type="ECO:0000313" key="9">
    <source>
        <dbReference type="Proteomes" id="UP000509302"/>
    </source>
</evidence>
<dbReference type="Proteomes" id="UP000509302">
    <property type="component" value="Chromosome"/>
</dbReference>
<feature type="chain" id="PRO_5028902902" evidence="6">
    <location>
        <begin position="22"/>
        <end position="430"/>
    </location>
</feature>
<protein>
    <submittedName>
        <fullName evidence="8">BspA family leucine-rich repeat surface protein</fullName>
    </submittedName>
</protein>
<accession>A0A7H9AN97</accession>
<dbReference type="GO" id="GO:0005509">
    <property type="term" value="F:calcium ion binding"/>
    <property type="evidence" value="ECO:0007669"/>
    <property type="project" value="InterPro"/>
</dbReference>